<feature type="region of interest" description="Disordered" evidence="1">
    <location>
        <begin position="362"/>
        <end position="545"/>
    </location>
</feature>
<reference evidence="3" key="1">
    <citation type="submission" date="2013-11" db="EMBL/GenBank/DDBJ databases">
        <title>Genome sequence of the fusiform rust pathogen reveals effectors for host alternation and coevolution with pine.</title>
        <authorList>
            <consortium name="DOE Joint Genome Institute"/>
            <person name="Smith K."/>
            <person name="Pendleton A."/>
            <person name="Kubisiak T."/>
            <person name="Anderson C."/>
            <person name="Salamov A."/>
            <person name="Aerts A."/>
            <person name="Riley R."/>
            <person name="Clum A."/>
            <person name="Lindquist E."/>
            <person name="Ence D."/>
            <person name="Campbell M."/>
            <person name="Kronenberg Z."/>
            <person name="Feau N."/>
            <person name="Dhillon B."/>
            <person name="Hamelin R."/>
            <person name="Burleigh J."/>
            <person name="Smith J."/>
            <person name="Yandell M."/>
            <person name="Nelson C."/>
            <person name="Grigoriev I."/>
            <person name="Davis J."/>
        </authorList>
    </citation>
    <scope>NUCLEOTIDE SEQUENCE</scope>
    <source>
        <strain evidence="3">G11</strain>
    </source>
</reference>
<feature type="compositionally biased region" description="Low complexity" evidence="1">
    <location>
        <begin position="514"/>
        <end position="534"/>
    </location>
</feature>
<feature type="region of interest" description="Disordered" evidence="1">
    <location>
        <begin position="72"/>
        <end position="139"/>
    </location>
</feature>
<accession>A0A9P6TE31</accession>
<evidence type="ECO:0000313" key="4">
    <source>
        <dbReference type="Proteomes" id="UP000886653"/>
    </source>
</evidence>
<evidence type="ECO:0000256" key="1">
    <source>
        <dbReference type="SAM" id="MobiDB-lite"/>
    </source>
</evidence>
<comment type="caution">
    <text evidence="3">The sequence shown here is derived from an EMBL/GenBank/DDBJ whole genome shotgun (WGS) entry which is preliminary data.</text>
</comment>
<feature type="region of interest" description="Disordered" evidence="1">
    <location>
        <begin position="634"/>
        <end position="842"/>
    </location>
</feature>
<evidence type="ECO:0000256" key="2">
    <source>
        <dbReference type="SAM" id="SignalP"/>
    </source>
</evidence>
<dbReference type="EMBL" id="MU167238">
    <property type="protein sequence ID" value="KAG0148330.1"/>
    <property type="molecule type" value="Genomic_DNA"/>
</dbReference>
<name>A0A9P6TE31_9BASI</name>
<feature type="compositionally biased region" description="Polar residues" evidence="1">
    <location>
        <begin position="424"/>
        <end position="450"/>
    </location>
</feature>
<dbReference type="Proteomes" id="UP000886653">
    <property type="component" value="Unassembled WGS sequence"/>
</dbReference>
<sequence length="876" mass="89116">MRLECLLSHLLLFGLLPVHGLEYRHALVPRSGLNYTDGLGSIANSTGLSTMNTTNQTQGQPPPSEIMFMAGPKDDMPPQTGPFPASLGPKSPFPSGNSTDFNQTSADPFEMGKKPPGTMDPYGRNPSSDTGVLNPTGNNSITASVSKDWAKMLEAALNATLATLPGLEGLADEIQKLVNDQVQDIANATSDPNLQNAGDNVNKSAGVAIQGAAGVNVTSNVSGEAEMQGRFDNGTACEADAYVTLSATSLTTLSGLFVAMRDLKQIVSRDGTQRFTTLCEKIEGAISFSMLSVIRICATPEVTECRVAPSETIFSSRIEANMTLIAEMIAQLREGVDGSSSLDVNATLGIGANATVENNVTQTTGKIPRRPCIPSNYNPTSGGPNTGGPSYNSTINGTTPFGITPLSTLGGPPSSVGSSGLFENGNNTAQLTSTDPANYTGGNTTYQYKRSLSDSPSAPASPMSKRSLEDLLGNSNLSNFQPMNSSNPQVTGLNDTNLNQSYANLGGQGQGSNLTSLGGASGSFGSTSTPPGSAFADEGCDPGNGDLISPNGNYPSGGPGSLPNSAGKKLNEVEKCYNATLPTVKGVIYSRPIDGPPGVHLGDTPDKKIQVNVASYITIHSNTIMNFIQNVNGGSGARTDDDDITPPKENPYPDSGINSPSSNYPGGGSGYPNSGSSSPNSNFPGGGSGYPNNGSSSPNSNGSGGGSGYPSNGSSSPNSNGSGGGSGYPENGSKSPNSGGSGGGSGYPDSGSKSPDSGSPGSGSEYPDTGSNSPDSTSSGGGSGYPDSGSKTPDPNSSGGGSGYPDSGSKTPDSNSPAGDKGSILSPTNNYPNGGSSTSQKCVCTTDHTTNLRIRSLEAQLASVHRMMRKRGLSEL</sequence>
<feature type="compositionally biased region" description="Low complexity" evidence="1">
    <location>
        <begin position="671"/>
        <end position="683"/>
    </location>
</feature>
<feature type="compositionally biased region" description="Low complexity" evidence="1">
    <location>
        <begin position="728"/>
        <end position="738"/>
    </location>
</feature>
<feature type="compositionally biased region" description="Polar residues" evidence="1">
    <location>
        <begin position="125"/>
        <end position="139"/>
    </location>
</feature>
<keyword evidence="2" id="KW-0732">Signal</keyword>
<feature type="compositionally biased region" description="Low complexity" evidence="1">
    <location>
        <begin position="376"/>
        <end position="393"/>
    </location>
</feature>
<feature type="compositionally biased region" description="Low complexity" evidence="1">
    <location>
        <begin position="690"/>
        <end position="701"/>
    </location>
</feature>
<feature type="compositionally biased region" description="Low complexity" evidence="1">
    <location>
        <begin position="747"/>
        <end position="778"/>
    </location>
</feature>
<feature type="chain" id="PRO_5040285374" evidence="2">
    <location>
        <begin position="21"/>
        <end position="876"/>
    </location>
</feature>
<proteinExistence type="predicted"/>
<feature type="compositionally biased region" description="Low complexity" evidence="1">
    <location>
        <begin position="655"/>
        <end position="664"/>
    </location>
</feature>
<organism evidence="3 4">
    <name type="scientific">Cronartium quercuum f. sp. fusiforme G11</name>
    <dbReference type="NCBI Taxonomy" id="708437"/>
    <lineage>
        <taxon>Eukaryota</taxon>
        <taxon>Fungi</taxon>
        <taxon>Dikarya</taxon>
        <taxon>Basidiomycota</taxon>
        <taxon>Pucciniomycotina</taxon>
        <taxon>Pucciniomycetes</taxon>
        <taxon>Pucciniales</taxon>
        <taxon>Coleosporiaceae</taxon>
        <taxon>Cronartium</taxon>
    </lineage>
</organism>
<keyword evidence="4" id="KW-1185">Reference proteome</keyword>
<feature type="compositionally biased region" description="Polar residues" evidence="1">
    <location>
        <begin position="94"/>
        <end position="106"/>
    </location>
</feature>
<gene>
    <name evidence="3" type="ORF">CROQUDRAFT_90465</name>
</gene>
<feature type="compositionally biased region" description="Low complexity" evidence="1">
    <location>
        <begin position="453"/>
        <end position="465"/>
    </location>
</feature>
<dbReference type="AlphaFoldDB" id="A0A9P6TE31"/>
<protein>
    <submittedName>
        <fullName evidence="3">Uncharacterized protein</fullName>
    </submittedName>
</protein>
<evidence type="ECO:0000313" key="3">
    <source>
        <dbReference type="EMBL" id="KAG0148330.1"/>
    </source>
</evidence>
<feature type="compositionally biased region" description="Low complexity" evidence="1">
    <location>
        <begin position="709"/>
        <end position="720"/>
    </location>
</feature>
<feature type="signal peptide" evidence="2">
    <location>
        <begin position="1"/>
        <end position="20"/>
    </location>
</feature>
<dbReference type="OrthoDB" id="2507266at2759"/>
<feature type="compositionally biased region" description="Polar residues" evidence="1">
    <location>
        <begin position="825"/>
        <end position="842"/>
    </location>
</feature>
<feature type="compositionally biased region" description="Low complexity" evidence="1">
    <location>
        <begin position="404"/>
        <end position="421"/>
    </location>
</feature>
<feature type="compositionally biased region" description="Polar residues" evidence="1">
    <location>
        <begin position="473"/>
        <end position="503"/>
    </location>
</feature>